<dbReference type="InParanoid" id="A0A1J7JKY7"/>
<feature type="domain" description="Dynamin-type G" evidence="4">
    <location>
        <begin position="37"/>
        <end position="315"/>
    </location>
</feature>
<dbReference type="InterPro" id="IPR001401">
    <property type="entry name" value="Dynamin_GTPase"/>
</dbReference>
<dbReference type="InterPro" id="IPR030381">
    <property type="entry name" value="G_DYNAMIN_dom"/>
</dbReference>
<dbReference type="GO" id="GO:0016559">
    <property type="term" value="P:peroxisome fission"/>
    <property type="evidence" value="ECO:0007669"/>
    <property type="project" value="TreeGrafter"/>
</dbReference>
<dbReference type="GO" id="GO:0008017">
    <property type="term" value="F:microtubule binding"/>
    <property type="evidence" value="ECO:0007669"/>
    <property type="project" value="TreeGrafter"/>
</dbReference>
<dbReference type="PROSITE" id="PS51388">
    <property type="entry name" value="GED"/>
    <property type="match status" value="1"/>
</dbReference>
<evidence type="ECO:0000313" key="5">
    <source>
        <dbReference type="EMBL" id="OIW28338.1"/>
    </source>
</evidence>
<dbReference type="PROSITE" id="PS51718">
    <property type="entry name" value="G_DYNAMIN_2"/>
    <property type="match status" value="1"/>
</dbReference>
<feature type="domain" description="GED" evidence="3">
    <location>
        <begin position="626"/>
        <end position="717"/>
    </location>
</feature>
<dbReference type="GO" id="GO:0006897">
    <property type="term" value="P:endocytosis"/>
    <property type="evidence" value="ECO:0007669"/>
    <property type="project" value="TreeGrafter"/>
</dbReference>
<reference evidence="5 6" key="1">
    <citation type="submission" date="2016-10" db="EMBL/GenBank/DDBJ databases">
        <title>Draft genome sequence of Coniochaeta ligniaria NRRL30616, a lignocellulolytic fungus for bioabatement of inhibitors in plant biomass hydrolysates.</title>
        <authorList>
            <consortium name="DOE Joint Genome Institute"/>
            <person name="Jimenez D.J."/>
            <person name="Hector R.E."/>
            <person name="Riley R."/>
            <person name="Sun H."/>
            <person name="Grigoriev I.V."/>
            <person name="Van Elsas J.D."/>
            <person name="Nichols N.N."/>
        </authorList>
    </citation>
    <scope>NUCLEOTIDE SEQUENCE [LARGE SCALE GENOMIC DNA]</scope>
    <source>
        <strain evidence="5 6">NRRL 30616</strain>
    </source>
</reference>
<dbReference type="InterPro" id="IPR027417">
    <property type="entry name" value="P-loop_NTPase"/>
</dbReference>
<evidence type="ECO:0008006" key="7">
    <source>
        <dbReference type="Google" id="ProtNLM"/>
    </source>
</evidence>
<keyword evidence="1" id="KW-0547">Nucleotide-binding</keyword>
<dbReference type="GO" id="GO:0048312">
    <property type="term" value="P:intracellular distribution of mitochondria"/>
    <property type="evidence" value="ECO:0007669"/>
    <property type="project" value="TreeGrafter"/>
</dbReference>
<dbReference type="PRINTS" id="PR00195">
    <property type="entry name" value="DYNAMIN"/>
</dbReference>
<dbReference type="OrthoDB" id="415706at2759"/>
<organism evidence="5 6">
    <name type="scientific">Coniochaeta ligniaria NRRL 30616</name>
    <dbReference type="NCBI Taxonomy" id="1408157"/>
    <lineage>
        <taxon>Eukaryota</taxon>
        <taxon>Fungi</taxon>
        <taxon>Dikarya</taxon>
        <taxon>Ascomycota</taxon>
        <taxon>Pezizomycotina</taxon>
        <taxon>Sordariomycetes</taxon>
        <taxon>Sordariomycetidae</taxon>
        <taxon>Coniochaetales</taxon>
        <taxon>Coniochaetaceae</taxon>
        <taxon>Coniochaeta</taxon>
    </lineage>
</organism>
<dbReference type="GO" id="GO:0016020">
    <property type="term" value="C:membrane"/>
    <property type="evidence" value="ECO:0007669"/>
    <property type="project" value="TreeGrafter"/>
</dbReference>
<dbReference type="Pfam" id="PF02212">
    <property type="entry name" value="GED"/>
    <property type="match status" value="1"/>
</dbReference>
<dbReference type="GO" id="GO:0003924">
    <property type="term" value="F:GTPase activity"/>
    <property type="evidence" value="ECO:0007669"/>
    <property type="project" value="InterPro"/>
</dbReference>
<accession>A0A1J7JKY7</accession>
<protein>
    <recommendedName>
        <fullName evidence="7">P-loop containing nucleoside triphosphate hydrolase protein</fullName>
    </recommendedName>
</protein>
<dbReference type="Pfam" id="PF00350">
    <property type="entry name" value="Dynamin_N"/>
    <property type="match status" value="1"/>
</dbReference>
<dbReference type="GO" id="GO:0005874">
    <property type="term" value="C:microtubule"/>
    <property type="evidence" value="ECO:0007669"/>
    <property type="project" value="TreeGrafter"/>
</dbReference>
<dbReference type="Gene3D" id="3.40.50.300">
    <property type="entry name" value="P-loop containing nucleotide triphosphate hydrolases"/>
    <property type="match status" value="1"/>
</dbReference>
<evidence type="ECO:0000256" key="2">
    <source>
        <dbReference type="ARBA" id="ARBA00023134"/>
    </source>
</evidence>
<dbReference type="AlphaFoldDB" id="A0A1J7JKY7"/>
<dbReference type="InterPro" id="IPR022812">
    <property type="entry name" value="Dynamin"/>
</dbReference>
<keyword evidence="2" id="KW-0342">GTP-binding</keyword>
<evidence type="ECO:0000313" key="6">
    <source>
        <dbReference type="Proteomes" id="UP000182658"/>
    </source>
</evidence>
<dbReference type="InterPro" id="IPR003130">
    <property type="entry name" value="GED"/>
</dbReference>
<dbReference type="GO" id="GO:0005739">
    <property type="term" value="C:mitochondrion"/>
    <property type="evidence" value="ECO:0007669"/>
    <property type="project" value="TreeGrafter"/>
</dbReference>
<keyword evidence="6" id="KW-1185">Reference proteome</keyword>
<dbReference type="InterPro" id="IPR020850">
    <property type="entry name" value="GED_dom"/>
</dbReference>
<dbReference type="SUPFAM" id="SSF52540">
    <property type="entry name" value="P-loop containing nucleoside triphosphate hydrolases"/>
    <property type="match status" value="1"/>
</dbReference>
<dbReference type="GO" id="GO:0005525">
    <property type="term" value="F:GTP binding"/>
    <property type="evidence" value="ECO:0007669"/>
    <property type="project" value="InterPro"/>
</dbReference>
<dbReference type="EMBL" id="KV875098">
    <property type="protein sequence ID" value="OIW28338.1"/>
    <property type="molecule type" value="Genomic_DNA"/>
</dbReference>
<gene>
    <name evidence="5" type="ORF">CONLIGDRAFT_644532</name>
</gene>
<dbReference type="InterPro" id="IPR000375">
    <property type="entry name" value="Dynamin_stalk"/>
</dbReference>
<dbReference type="CDD" id="cd08771">
    <property type="entry name" value="DLP_1"/>
    <property type="match status" value="1"/>
</dbReference>
<dbReference type="InterPro" id="IPR045063">
    <property type="entry name" value="Dynamin_N"/>
</dbReference>
<evidence type="ECO:0000259" key="4">
    <source>
        <dbReference type="PROSITE" id="PS51718"/>
    </source>
</evidence>
<name>A0A1J7JKY7_9PEZI</name>
<dbReference type="GO" id="GO:0000266">
    <property type="term" value="P:mitochondrial fission"/>
    <property type="evidence" value="ECO:0007669"/>
    <property type="project" value="TreeGrafter"/>
</dbReference>
<evidence type="ECO:0000256" key="1">
    <source>
        <dbReference type="ARBA" id="ARBA00022741"/>
    </source>
</evidence>
<dbReference type="Proteomes" id="UP000182658">
    <property type="component" value="Unassembled WGS sequence"/>
</dbReference>
<sequence>MAESNTLPTEALIELQREQRDLIETVDKLRSLGVADIVDLPQIIVVGDQSSGKSSVLEAISQQKFPSKDGICTRFATQLSLRQSASRSLKVTIETNGSDQYDLPPFDETDFDNEKVAHIIEEAKEAMSAKIGRDGVSEDILHIEVTGPDMVTLTLVDLPGFYNSPTQHQSAEGIHIVERLADRYMAQKSSIILTIVSGKYDLNLQTVHNRVLKHDPHGLRTMGIITKADFIGPHSQFLTLARNEEPKYKYALGWHVLRNRTEDEGDISNAERDANEDMLFQSPTWQQFPQQNKGIKALRQRLGKALYAHIKKSMPRLVEEIRLQIKSREAQLDRLGPARSSPQELRQYLTTISKKFERLADDAIRGHYMDDFFNGSESEASGHLSPDSSERIHKLRALVRDLNMVFYEVMLTKGHSRAIVDPGNTLMDSAKMFKPPQFPKAVQRWLVHYDVPDPQHVPLQELIELIDERATINRGTEFPGSTNDGLAVREFKNQSSKWKDIATSHIDVVTDVSQSFVEGLLTHIIGSDSHTYNSIMTDVVYPFFDRKRVTLVSKLEELLRHYKYGNPQPLEPEFRAQMQQRHFQRQFIHGRTLHDKIRSQDPLEDEQLAMMMDDFPGGRHRISYNSGDVLEKMMVHYEMSLRIFTDNIIILAIENCLICELPSILEPNMVNGMADTQVKELVAERPEVTEERERLEKTLTSLREGLRACRRHRVIEPTGSSSSSCQGALHTLRNTSQTAFDAALASSEKRLNPELFALSAFGTGNPVAEISLAFAC</sequence>
<dbReference type="PANTHER" id="PTHR11566:SF149">
    <property type="entry name" value="GTPASE, PUTATIVE (AFU_ORTHOLOGUE AFUA_6G11890)-RELATED"/>
    <property type="match status" value="1"/>
</dbReference>
<dbReference type="SMART" id="SM00053">
    <property type="entry name" value="DYNc"/>
    <property type="match status" value="1"/>
</dbReference>
<proteinExistence type="predicted"/>
<dbReference type="PANTHER" id="PTHR11566">
    <property type="entry name" value="DYNAMIN"/>
    <property type="match status" value="1"/>
</dbReference>
<dbReference type="Pfam" id="PF01031">
    <property type="entry name" value="Dynamin_M"/>
    <property type="match status" value="1"/>
</dbReference>
<evidence type="ECO:0000259" key="3">
    <source>
        <dbReference type="PROSITE" id="PS51388"/>
    </source>
</evidence>
<dbReference type="STRING" id="1408157.A0A1J7JKY7"/>